<evidence type="ECO:0000313" key="1">
    <source>
        <dbReference type="EMBL" id="CAG8774061.1"/>
    </source>
</evidence>
<protein>
    <submittedName>
        <fullName evidence="1">15505_t:CDS:1</fullName>
    </submittedName>
</protein>
<dbReference type="Proteomes" id="UP000789366">
    <property type="component" value="Unassembled WGS sequence"/>
</dbReference>
<name>A0ACA9R2J3_9GLOM</name>
<accession>A0ACA9R2J3</accession>
<dbReference type="EMBL" id="CAJVPW010055881">
    <property type="protein sequence ID" value="CAG8774061.1"/>
    <property type="molecule type" value="Genomic_DNA"/>
</dbReference>
<keyword evidence="2" id="KW-1185">Reference proteome</keyword>
<gene>
    <name evidence="1" type="ORF">SPELUC_LOCUS15963</name>
</gene>
<reference evidence="1" key="1">
    <citation type="submission" date="2021-06" db="EMBL/GenBank/DDBJ databases">
        <authorList>
            <person name="Kallberg Y."/>
            <person name="Tangrot J."/>
            <person name="Rosling A."/>
        </authorList>
    </citation>
    <scope>NUCLEOTIDE SEQUENCE</scope>
    <source>
        <strain evidence="1">28 12/20/2015</strain>
    </source>
</reference>
<evidence type="ECO:0000313" key="2">
    <source>
        <dbReference type="Proteomes" id="UP000789366"/>
    </source>
</evidence>
<proteinExistence type="predicted"/>
<organism evidence="1 2">
    <name type="scientific">Cetraspora pellucida</name>
    <dbReference type="NCBI Taxonomy" id="1433469"/>
    <lineage>
        <taxon>Eukaryota</taxon>
        <taxon>Fungi</taxon>
        <taxon>Fungi incertae sedis</taxon>
        <taxon>Mucoromycota</taxon>
        <taxon>Glomeromycotina</taxon>
        <taxon>Glomeromycetes</taxon>
        <taxon>Diversisporales</taxon>
        <taxon>Gigasporaceae</taxon>
        <taxon>Cetraspora</taxon>
    </lineage>
</organism>
<comment type="caution">
    <text evidence="1">The sequence shown here is derived from an EMBL/GenBank/DDBJ whole genome shotgun (WGS) entry which is preliminary data.</text>
</comment>
<sequence length="129" mass="15328">NTGEICSGDFWPSTFVHKEIVRKGKEISKGLKKGYFGIYMWLDIMNLASQTHQILQIVISNLHFEEKEDFRKFLTVIQHYIDAPPSWTDRSMYKRDITLVVLGLRTMHRLEELRDLSLKDIKWENERTL</sequence>
<feature type="non-terminal residue" evidence="1">
    <location>
        <position position="1"/>
    </location>
</feature>